<comment type="subcellular location">
    <subcellularLocation>
        <location evidence="1">Cytoplasm</location>
        <location evidence="1">Cytoskeleton</location>
        <location evidence="1">Flagellum axoneme</location>
    </subcellularLocation>
</comment>
<feature type="region of interest" description="Disordered" evidence="9">
    <location>
        <begin position="899"/>
        <end position="949"/>
    </location>
</feature>
<sequence length="1645" mass="179604">MTRDEQFHGELGYDRMPTLERGRQDPGSFSPDAKPSDLQLSKRLPPCFSYRTWLFSMLVGSCLLVTSGFSLYLGNVFPSEMDYLRCAAGSCIPSAIVSFTVSRRNVNAIPSFQVLFVSSFAVTTTCLIWFGCKLVLNPSAVNVSLADSTPILDEVTFPARVLKSYSVVEVVTGISAVLGGVIAMNVDEAVSGPHLSVTFFWILVACFPSAIASHVAAECPSKCLVEVLIAISSLTSPLLSTASGYLSFSVLRIVQALRDHPPTVSVRILLALNHLEGPAPRQDQLKRGISQDLASSPKLDKYKIARQLTEKAIKEKKIFSIYGHYPAIRTALRRKGWVEKKLHFVSRVVLSTEDEDRTYADVKENQELALERTDDIHDVMSRLVKNEMPYFLWTIKRDVIDYHSLTCDQMLNHYGKTASFTTKLGLCLSMRSLPWYVQANPDTFFPRCYGLCSDSEKREFLYDFRRTAASSILKWVVNHQSANRSKAKGRREEAGSSDLGLGSKRGVVNETGQDPEGTEEKPRGLSEQLVDTACKVCQAYLRQLEHEDIDVLGDTSEDLSEAEWKDLIQQYYALVHGDAFISNSRSHFSQCQALLDKIMSVSPQVEIDGLRNIWIVKPAAKSRGRVCMDRVDQILERVSPEEPSAKDKWVVQKYIETPMLIYDTKFDIRQWFLVTDWNPLTVWFYKESYLRFCTRRFSLDDLGSAAHLCNNSVQKHLRNDQGRSPLLPAQTMWTSARFQEYLQKRGRGTVWASVIYPSMKRAIANAMKVAQDHVEARKNSFELYGADFVLGRDFRPWLIEINSSPTMHPSTPVTAQLCTQVLEDTIKVVVDRRLDRTCDIGSFELLWRQPAVELPPFGGTDLCVEGVSVRRGRKQMPPISTLGSSAVLPDVQPFKVLDPSALPDSARGAARAAAQTDEIPRSALPVPPKRPEERGCKPNPARSEAGGRAELPVCQCQHAGRTAPKPSPAKAHGADRPEADAFRVHALAPVPPTRAAEGVPSQPLGASGPTAPALALTLPAKAMDLAVGKAGGRQAWQALRCESHRSGVLALALSEEASVLMCFSPMFPAGTGPCSLTLTAPSGSVSPELWFQELPLKCPLALSSAFLFVVAGLPRGLQAPCLVCRGSLPPPRPCKRCRSFCASVLQGASFVPLGGGQGGSPWTSPSTGEMALGLLCPGTVATGKPAGMQGFSCTSRVNRNIFNSFCRPPPMALPSSVLQTLALSTSMQCPPAARCSLLLRVLASVTLHEGLRGLEVCSTGLDTQEVHCQTVRIHRASRRLQVEHQLQVHFDCFRVSVAQPLYVTLRTVPHFCGIQLGQHYQVEAGNFSYWVDRKRKAIMVQVPEAPGSPDHFVRLCFRRSVCEDAGALVRVGARYQLTVPAGGRAPAEAEALWDAIHYHPGSQALSWEPACPVSGHVSLCWRAEPGGPCRELRHSGQAAHGGVKYLLVDTQPQLCLKFSTNLGLGVRCPFQPRHFPAWKMTIQPAPAPGLLRATFFSPSPAHFQSDPTAHPTADFVFVDIPRDEACAPGICVQVCGAALSSPSSAPGSPPTGEHPLCRCWACPLEALQTSLFSSVTRAGPAHRPPGRTLLAMGAEKDEPRKGDTQAAASPKPRGAALAAGLAACAGACLCRRLETLAAALRPGCS</sequence>
<dbReference type="STRING" id="246437.L9JEK0"/>
<accession>L9JEK0</accession>
<reference evidence="12" key="2">
    <citation type="journal article" date="2013" name="Nat. Commun.">
        <title>Genome of the Chinese tree shrew.</title>
        <authorList>
            <person name="Fan Y."/>
            <person name="Huang Z.Y."/>
            <person name="Cao C.C."/>
            <person name="Chen C.S."/>
            <person name="Chen Y.X."/>
            <person name="Fan D.D."/>
            <person name="He J."/>
            <person name="Hou H.L."/>
            <person name="Hu L."/>
            <person name="Hu X.T."/>
            <person name="Jiang X.T."/>
            <person name="Lai R."/>
            <person name="Lang Y.S."/>
            <person name="Liang B."/>
            <person name="Liao S.G."/>
            <person name="Mu D."/>
            <person name="Ma Y.Y."/>
            <person name="Niu Y.Y."/>
            <person name="Sun X.Q."/>
            <person name="Xia J.Q."/>
            <person name="Xiao J."/>
            <person name="Xiong Z.Q."/>
            <person name="Xu L."/>
            <person name="Yang L."/>
            <person name="Zhang Y."/>
            <person name="Zhao W."/>
            <person name="Zhao X.D."/>
            <person name="Zheng Y.T."/>
            <person name="Zhou J.M."/>
            <person name="Zhu Y.B."/>
            <person name="Zhang G.J."/>
            <person name="Wang J."/>
            <person name="Yao Y.G."/>
        </authorList>
    </citation>
    <scope>NUCLEOTIDE SEQUENCE [LARGE SCALE GENOMIC DNA]</scope>
</reference>
<dbReference type="InterPro" id="IPR051437">
    <property type="entry name" value="TTLL_monoglycylase"/>
</dbReference>
<keyword evidence="10" id="KW-0472">Membrane</keyword>
<keyword evidence="3" id="KW-0436">Ligase</keyword>
<keyword evidence="10" id="KW-0812">Transmembrane</keyword>
<dbReference type="PANTHER" id="PTHR45870:SF3">
    <property type="entry name" value="PROTEIN MONOGLYCYLASE TTLL8"/>
    <property type="match status" value="1"/>
</dbReference>
<keyword evidence="5" id="KW-0067">ATP-binding</keyword>
<dbReference type="PANTHER" id="PTHR45870">
    <property type="entry name" value="TUBULIN MONOGLYCYLASE TTLL3"/>
    <property type="match status" value="1"/>
</dbReference>
<dbReference type="PROSITE" id="PS51221">
    <property type="entry name" value="TTL"/>
    <property type="match status" value="1"/>
</dbReference>
<dbReference type="eggNOG" id="KOG2157">
    <property type="taxonomic scope" value="Eukaryota"/>
</dbReference>
<dbReference type="InterPro" id="IPR004344">
    <property type="entry name" value="TTL/TTLL_fam"/>
</dbReference>
<dbReference type="SUPFAM" id="SSF56059">
    <property type="entry name" value="Glutathione synthetase ATP-binding domain-like"/>
    <property type="match status" value="1"/>
</dbReference>
<feature type="transmembrane region" description="Helical" evidence="10">
    <location>
        <begin position="224"/>
        <end position="248"/>
    </location>
</feature>
<evidence type="ECO:0000313" key="11">
    <source>
        <dbReference type="EMBL" id="ELW49020.1"/>
    </source>
</evidence>
<feature type="region of interest" description="Disordered" evidence="9">
    <location>
        <begin position="1"/>
        <end position="37"/>
    </location>
</feature>
<keyword evidence="2" id="KW-0963">Cytoplasm</keyword>
<reference evidence="12" key="1">
    <citation type="submission" date="2012-07" db="EMBL/GenBank/DDBJ databases">
        <title>Genome of the Chinese tree shrew, a rising model animal genetically related to primates.</title>
        <authorList>
            <person name="Zhang G."/>
            <person name="Fan Y."/>
            <person name="Yao Y."/>
            <person name="Huang Z."/>
        </authorList>
    </citation>
    <scope>NUCLEOTIDE SEQUENCE [LARGE SCALE GENOMIC DNA]</scope>
</reference>
<dbReference type="Gene3D" id="3.30.470.20">
    <property type="entry name" value="ATP-grasp fold, B domain"/>
    <property type="match status" value="1"/>
</dbReference>
<keyword evidence="10" id="KW-1133">Transmembrane helix</keyword>
<feature type="transmembrane region" description="Helical" evidence="10">
    <location>
        <begin position="108"/>
        <end position="130"/>
    </location>
</feature>
<gene>
    <name evidence="11" type="ORF">TREES_T100000895</name>
</gene>
<dbReference type="Proteomes" id="UP000011518">
    <property type="component" value="Unassembled WGS sequence"/>
</dbReference>
<organism evidence="11 12">
    <name type="scientific">Tupaia chinensis</name>
    <name type="common">Chinese tree shrew</name>
    <name type="synonym">Tupaia belangeri chinensis</name>
    <dbReference type="NCBI Taxonomy" id="246437"/>
    <lineage>
        <taxon>Eukaryota</taxon>
        <taxon>Metazoa</taxon>
        <taxon>Chordata</taxon>
        <taxon>Craniata</taxon>
        <taxon>Vertebrata</taxon>
        <taxon>Euteleostomi</taxon>
        <taxon>Mammalia</taxon>
        <taxon>Eutheria</taxon>
        <taxon>Euarchontoglires</taxon>
        <taxon>Scandentia</taxon>
        <taxon>Tupaiidae</taxon>
        <taxon>Tupaia</taxon>
    </lineage>
</organism>
<keyword evidence="12" id="KW-1185">Reference proteome</keyword>
<evidence type="ECO:0000256" key="3">
    <source>
        <dbReference type="ARBA" id="ARBA00022598"/>
    </source>
</evidence>
<protein>
    <submittedName>
        <fullName evidence="11">Protein monoglycylase TTLL8</fullName>
    </submittedName>
</protein>
<keyword evidence="6" id="KW-0282">Flagellum</keyword>
<feature type="compositionally biased region" description="Basic and acidic residues" evidence="9">
    <location>
        <begin position="1"/>
        <end position="24"/>
    </location>
</feature>
<evidence type="ECO:0000256" key="1">
    <source>
        <dbReference type="ARBA" id="ARBA00004611"/>
    </source>
</evidence>
<keyword evidence="6" id="KW-0966">Cell projection</keyword>
<evidence type="ECO:0000256" key="5">
    <source>
        <dbReference type="ARBA" id="ARBA00022840"/>
    </source>
</evidence>
<keyword evidence="7" id="KW-0206">Cytoskeleton</keyword>
<keyword evidence="4" id="KW-0547">Nucleotide-binding</keyword>
<dbReference type="InParanoid" id="L9JEK0"/>
<dbReference type="EMBL" id="KB321007">
    <property type="protein sequence ID" value="ELW49020.1"/>
    <property type="molecule type" value="Genomic_DNA"/>
</dbReference>
<feature type="transmembrane region" description="Helical" evidence="10">
    <location>
        <begin position="198"/>
        <end position="217"/>
    </location>
</feature>
<dbReference type="FunFam" id="3.30.470.20:FF:000032">
    <property type="entry name" value="tubulin monoglycylase TTLL3 isoform X2"/>
    <property type="match status" value="1"/>
</dbReference>
<evidence type="ECO:0000256" key="10">
    <source>
        <dbReference type="SAM" id="Phobius"/>
    </source>
</evidence>
<evidence type="ECO:0000256" key="9">
    <source>
        <dbReference type="SAM" id="MobiDB-lite"/>
    </source>
</evidence>
<evidence type="ECO:0000256" key="2">
    <source>
        <dbReference type="ARBA" id="ARBA00022490"/>
    </source>
</evidence>
<evidence type="ECO:0000256" key="4">
    <source>
        <dbReference type="ARBA" id="ARBA00022741"/>
    </source>
</evidence>
<evidence type="ECO:0000256" key="7">
    <source>
        <dbReference type="ARBA" id="ARBA00023212"/>
    </source>
</evidence>
<name>L9JEK0_TUPCH</name>
<evidence type="ECO:0000313" key="12">
    <source>
        <dbReference type="Proteomes" id="UP000011518"/>
    </source>
</evidence>
<evidence type="ECO:0000256" key="6">
    <source>
        <dbReference type="ARBA" id="ARBA00022846"/>
    </source>
</evidence>
<dbReference type="GO" id="GO:0003341">
    <property type="term" value="P:cilium movement"/>
    <property type="evidence" value="ECO:0007669"/>
    <property type="project" value="TreeGrafter"/>
</dbReference>
<comment type="catalytic activity">
    <reaction evidence="8">
        <text>L-glutamyl-[protein] + glycine + ATP = glycyl-L-glutamyl-[protein] + ADP + phosphate + H(+)</text>
        <dbReference type="Rhea" id="RHEA:67180"/>
        <dbReference type="Rhea" id="RHEA-COMP:10208"/>
        <dbReference type="Rhea" id="RHEA-COMP:17207"/>
        <dbReference type="ChEBI" id="CHEBI:15378"/>
        <dbReference type="ChEBI" id="CHEBI:29973"/>
        <dbReference type="ChEBI" id="CHEBI:30616"/>
        <dbReference type="ChEBI" id="CHEBI:43474"/>
        <dbReference type="ChEBI" id="CHEBI:57305"/>
        <dbReference type="ChEBI" id="CHEBI:167890"/>
        <dbReference type="ChEBI" id="CHEBI:456216"/>
    </reaction>
    <physiologicalReaction direction="left-to-right" evidence="8">
        <dbReference type="Rhea" id="RHEA:67181"/>
    </physiologicalReaction>
</comment>
<dbReference type="FunCoup" id="L9JEK0">
    <property type="interactions" value="12"/>
</dbReference>
<dbReference type="GO" id="GO:0060271">
    <property type="term" value="P:cilium assembly"/>
    <property type="evidence" value="ECO:0007669"/>
    <property type="project" value="TreeGrafter"/>
</dbReference>
<proteinExistence type="predicted"/>
<feature type="region of interest" description="Disordered" evidence="9">
    <location>
        <begin position="484"/>
        <end position="525"/>
    </location>
</feature>
<dbReference type="Pfam" id="PF03133">
    <property type="entry name" value="TTL"/>
    <property type="match status" value="1"/>
</dbReference>
<dbReference type="GO" id="GO:0005930">
    <property type="term" value="C:axoneme"/>
    <property type="evidence" value="ECO:0007669"/>
    <property type="project" value="TreeGrafter"/>
</dbReference>
<feature type="transmembrane region" description="Helical" evidence="10">
    <location>
        <begin position="167"/>
        <end position="186"/>
    </location>
</feature>
<feature type="transmembrane region" description="Helical" evidence="10">
    <location>
        <begin position="52"/>
        <end position="73"/>
    </location>
</feature>
<dbReference type="GO" id="GO:0005524">
    <property type="term" value="F:ATP binding"/>
    <property type="evidence" value="ECO:0007669"/>
    <property type="project" value="UniProtKB-KW"/>
</dbReference>
<evidence type="ECO:0000256" key="8">
    <source>
        <dbReference type="ARBA" id="ARBA00048944"/>
    </source>
</evidence>
<dbReference type="GO" id="GO:0015630">
    <property type="term" value="C:microtubule cytoskeleton"/>
    <property type="evidence" value="ECO:0007669"/>
    <property type="project" value="TreeGrafter"/>
</dbReference>
<keyword evidence="6" id="KW-0969">Cilium</keyword>
<dbReference type="GO" id="GO:0070736">
    <property type="term" value="F:protein-glycine ligase activity, initiating"/>
    <property type="evidence" value="ECO:0007669"/>
    <property type="project" value="TreeGrafter"/>
</dbReference>